<dbReference type="InterPro" id="IPR000477">
    <property type="entry name" value="RT_dom"/>
</dbReference>
<feature type="domain" description="Reverse transcriptase" evidence="1">
    <location>
        <begin position="1"/>
        <end position="220"/>
    </location>
</feature>
<reference evidence="2" key="1">
    <citation type="submission" date="2020-08" db="EMBL/GenBank/DDBJ databases">
        <title>Multicomponent nature underlies the extraordinary mechanical properties of spider dragline silk.</title>
        <authorList>
            <person name="Kono N."/>
            <person name="Nakamura H."/>
            <person name="Mori M."/>
            <person name="Yoshida Y."/>
            <person name="Ohtoshi R."/>
            <person name="Malay A.D."/>
            <person name="Moran D.A.P."/>
            <person name="Tomita M."/>
            <person name="Numata K."/>
            <person name="Arakawa K."/>
        </authorList>
    </citation>
    <scope>NUCLEOTIDE SEQUENCE</scope>
</reference>
<keyword evidence="3" id="KW-1185">Reference proteome</keyword>
<proteinExistence type="predicted"/>
<dbReference type="PROSITE" id="PS50878">
    <property type="entry name" value="RT_POL"/>
    <property type="match status" value="1"/>
</dbReference>
<keyword evidence="2" id="KW-0548">Nucleotidyltransferase</keyword>
<keyword evidence="2" id="KW-0695">RNA-directed DNA polymerase</keyword>
<gene>
    <name evidence="2" type="primary">RTase_42</name>
    <name evidence="2" type="ORF">TNCV_5004571</name>
</gene>
<organism evidence="2 3">
    <name type="scientific">Trichonephila clavipes</name>
    <name type="common">Golden silk orbweaver</name>
    <name type="synonym">Nephila clavipes</name>
    <dbReference type="NCBI Taxonomy" id="2585209"/>
    <lineage>
        <taxon>Eukaryota</taxon>
        <taxon>Metazoa</taxon>
        <taxon>Ecdysozoa</taxon>
        <taxon>Arthropoda</taxon>
        <taxon>Chelicerata</taxon>
        <taxon>Arachnida</taxon>
        <taxon>Araneae</taxon>
        <taxon>Araneomorphae</taxon>
        <taxon>Entelegynae</taxon>
        <taxon>Araneoidea</taxon>
        <taxon>Nephilidae</taxon>
        <taxon>Trichonephila</taxon>
    </lineage>
</organism>
<dbReference type="Proteomes" id="UP000887159">
    <property type="component" value="Unassembled WGS sequence"/>
</dbReference>
<evidence type="ECO:0000313" key="3">
    <source>
        <dbReference type="Proteomes" id="UP000887159"/>
    </source>
</evidence>
<dbReference type="InterPro" id="IPR043502">
    <property type="entry name" value="DNA/RNA_pol_sf"/>
</dbReference>
<comment type="caution">
    <text evidence="2">The sequence shown here is derived from an EMBL/GenBank/DDBJ whole genome shotgun (WGS) entry which is preliminary data.</text>
</comment>
<dbReference type="PANTHER" id="PTHR19446">
    <property type="entry name" value="REVERSE TRANSCRIPTASES"/>
    <property type="match status" value="1"/>
</dbReference>
<evidence type="ECO:0000259" key="1">
    <source>
        <dbReference type="PROSITE" id="PS50878"/>
    </source>
</evidence>
<dbReference type="AlphaFoldDB" id="A0A8X6UY00"/>
<evidence type="ECO:0000313" key="2">
    <source>
        <dbReference type="EMBL" id="GFX91993.1"/>
    </source>
</evidence>
<name>A0A8X6UY00_TRICX</name>
<dbReference type="EMBL" id="BMAU01021139">
    <property type="protein sequence ID" value="GFX91993.1"/>
    <property type="molecule type" value="Genomic_DNA"/>
</dbReference>
<dbReference type="SUPFAM" id="SSF56672">
    <property type="entry name" value="DNA/RNA polymerases"/>
    <property type="match status" value="1"/>
</dbReference>
<sequence>MYNHGKNDAKKTLTYFLDSNNLLPWEQYGFRRGHSTEDQILYFCQCARDAQNLKKPTNHTAAAFLDLSKAFDTAWISKLILKMFDIFGIKRKALPWISDFLKSRVIRVKYYKTLSKDFKLSQGVPQGSVLSPTLFSMFLAGVEKLITENSSISLFADDIVLWHSSHDIPSIEANLSQYLNRVNDFATNHKLSFNLTKFVTSFFTTNRHLYKYQPTVFIKD</sequence>
<dbReference type="GO" id="GO:0003964">
    <property type="term" value="F:RNA-directed DNA polymerase activity"/>
    <property type="evidence" value="ECO:0007669"/>
    <property type="project" value="UniProtKB-KW"/>
</dbReference>
<accession>A0A8X6UY00</accession>
<keyword evidence="2" id="KW-0808">Transferase</keyword>
<dbReference type="Pfam" id="PF00078">
    <property type="entry name" value="RVT_1"/>
    <property type="match status" value="1"/>
</dbReference>
<protein>
    <submittedName>
        <fullName evidence="2">Putative RNA-directed DNA polymerase from transposon BS</fullName>
    </submittedName>
</protein>